<dbReference type="InterPro" id="IPR011701">
    <property type="entry name" value="MFS"/>
</dbReference>
<proteinExistence type="inferred from homology"/>
<feature type="transmembrane region" description="Helical" evidence="8">
    <location>
        <begin position="75"/>
        <end position="94"/>
    </location>
</feature>
<dbReference type="InterPro" id="IPR004638">
    <property type="entry name" value="EmrB-like"/>
</dbReference>
<feature type="transmembrane region" description="Helical" evidence="8">
    <location>
        <begin position="45"/>
        <end position="66"/>
    </location>
</feature>
<evidence type="ECO:0000256" key="4">
    <source>
        <dbReference type="ARBA" id="ARBA00022475"/>
    </source>
</evidence>
<dbReference type="Proteomes" id="UP001055429">
    <property type="component" value="Chromosome"/>
</dbReference>
<evidence type="ECO:0000256" key="3">
    <source>
        <dbReference type="ARBA" id="ARBA00022448"/>
    </source>
</evidence>
<dbReference type="Gene3D" id="1.20.1250.20">
    <property type="entry name" value="MFS general substrate transporter like domains"/>
    <property type="match status" value="1"/>
</dbReference>
<dbReference type="PANTHER" id="PTHR42718:SF9">
    <property type="entry name" value="MAJOR FACILITATOR SUPERFAMILY MULTIDRUG TRANSPORTER MFSC"/>
    <property type="match status" value="1"/>
</dbReference>
<evidence type="ECO:0000313" key="10">
    <source>
        <dbReference type="EMBL" id="URI17058.1"/>
    </source>
</evidence>
<keyword evidence="11" id="KW-1185">Reference proteome</keyword>
<protein>
    <submittedName>
        <fullName evidence="10">DHA2 family efflux MFS transporter permease subunit</fullName>
    </submittedName>
</protein>
<dbReference type="PANTHER" id="PTHR42718">
    <property type="entry name" value="MAJOR FACILITATOR SUPERFAMILY MULTIDRUG TRANSPORTER MFSC"/>
    <property type="match status" value="1"/>
</dbReference>
<organism evidence="10 11">
    <name type="scientific">Brevundimonas albigilva</name>
    <dbReference type="NCBI Taxonomy" id="1312364"/>
    <lineage>
        <taxon>Bacteria</taxon>
        <taxon>Pseudomonadati</taxon>
        <taxon>Pseudomonadota</taxon>
        <taxon>Alphaproteobacteria</taxon>
        <taxon>Caulobacterales</taxon>
        <taxon>Caulobacteraceae</taxon>
        <taxon>Brevundimonas</taxon>
    </lineage>
</organism>
<evidence type="ECO:0000259" key="9">
    <source>
        <dbReference type="PROSITE" id="PS50850"/>
    </source>
</evidence>
<feature type="transmembrane region" description="Helical" evidence="8">
    <location>
        <begin position="196"/>
        <end position="215"/>
    </location>
</feature>
<feature type="transmembrane region" description="Helical" evidence="8">
    <location>
        <begin position="131"/>
        <end position="151"/>
    </location>
</feature>
<comment type="subcellular location">
    <subcellularLocation>
        <location evidence="1">Cell membrane</location>
        <topology evidence="1">Multi-pass membrane protein</topology>
    </subcellularLocation>
</comment>
<evidence type="ECO:0000256" key="1">
    <source>
        <dbReference type="ARBA" id="ARBA00004651"/>
    </source>
</evidence>
<sequence length="511" mass="55034">MSWTMLLLGFAGMVVGQFMAILDIQIVAASLPQIQAGVGASADEISWIQTAYLIPEVVMIPLSGFLSRLWGTQRLFLASCAGFVLMSVATGLSNSIDTMILFRAIQGFVGGAMIPTVFAVAFTAFPPERRVTASVVMGLIVTLAPTVGPTLGGHLTEWLSWRWLFFINVGPGLLVMFLVGRYGAFDRGDASLAKGFDWWGLGLMAAFLMSMQFVLEEGAKNDWFDDTHILLLTVVAAIAGPFFIWRSLSYRQPIVELRAFANRNFLVGFVMTFIVGFALFGGTFLLPLFLGRVREYSSAEVGTTMVVSGLAMFATGPFAGRLVRLLDARVLMFCGFMMCAWGMWEAHTVTEDWGFWQFASVQAFRGVGVMLAMIASQQVTMSTLPPHMVKNASGLVNLARNVGGAFGLAILNTSLTTNTALHMAELTSSIDQSSQGMRQMMAGMTQRFAESIDPAGAAMKALYGILTRQATTLAFGDAFALLGIMCAGAAFITLLSRPVRAPAGAPPSDAH</sequence>
<feature type="transmembrane region" description="Helical" evidence="8">
    <location>
        <begin position="265"/>
        <end position="289"/>
    </location>
</feature>
<feature type="transmembrane region" description="Helical" evidence="8">
    <location>
        <begin position="227"/>
        <end position="245"/>
    </location>
</feature>
<comment type="similarity">
    <text evidence="2">Belongs to the major facilitator superfamily. EmrB family.</text>
</comment>
<evidence type="ECO:0000313" key="11">
    <source>
        <dbReference type="Proteomes" id="UP001055429"/>
    </source>
</evidence>
<keyword evidence="3" id="KW-0813">Transport</keyword>
<dbReference type="PRINTS" id="PR01036">
    <property type="entry name" value="TCRTETB"/>
</dbReference>
<feature type="transmembrane region" description="Helical" evidence="8">
    <location>
        <begin position="163"/>
        <end position="184"/>
    </location>
</feature>
<feature type="transmembrane region" description="Helical" evidence="8">
    <location>
        <begin position="473"/>
        <end position="495"/>
    </location>
</feature>
<dbReference type="InterPro" id="IPR020846">
    <property type="entry name" value="MFS_dom"/>
</dbReference>
<evidence type="ECO:0000256" key="2">
    <source>
        <dbReference type="ARBA" id="ARBA00008537"/>
    </source>
</evidence>
<keyword evidence="6 8" id="KW-1133">Transmembrane helix</keyword>
<evidence type="ECO:0000256" key="8">
    <source>
        <dbReference type="SAM" id="Phobius"/>
    </source>
</evidence>
<feature type="transmembrane region" description="Helical" evidence="8">
    <location>
        <begin position="356"/>
        <end position="375"/>
    </location>
</feature>
<evidence type="ECO:0000256" key="7">
    <source>
        <dbReference type="ARBA" id="ARBA00023136"/>
    </source>
</evidence>
<feature type="transmembrane region" description="Helical" evidence="8">
    <location>
        <begin position="100"/>
        <end position="124"/>
    </location>
</feature>
<feature type="transmembrane region" description="Helical" evidence="8">
    <location>
        <begin position="301"/>
        <end position="319"/>
    </location>
</feature>
<reference evidence="10" key="1">
    <citation type="submission" date="2022-05" db="EMBL/GenBank/DDBJ databases">
        <title>Brevundimonas albigilva TT17 genome sequence.</title>
        <authorList>
            <person name="Lee K."/>
            <person name="Son H."/>
        </authorList>
    </citation>
    <scope>NUCLEOTIDE SEQUENCE</scope>
    <source>
        <strain evidence="10">TT17</strain>
    </source>
</reference>
<dbReference type="Gene3D" id="1.20.1720.10">
    <property type="entry name" value="Multidrug resistance protein D"/>
    <property type="match status" value="1"/>
</dbReference>
<name>A0ABY4SW00_9CAUL</name>
<accession>A0ABY4SW00</accession>
<dbReference type="PROSITE" id="PS50850">
    <property type="entry name" value="MFS"/>
    <property type="match status" value="1"/>
</dbReference>
<dbReference type="SUPFAM" id="SSF103473">
    <property type="entry name" value="MFS general substrate transporter"/>
    <property type="match status" value="1"/>
</dbReference>
<feature type="domain" description="Major facilitator superfamily (MFS) profile" evidence="9">
    <location>
        <begin position="9"/>
        <end position="501"/>
    </location>
</feature>
<dbReference type="NCBIfam" id="TIGR00711">
    <property type="entry name" value="efflux_EmrB"/>
    <property type="match status" value="1"/>
</dbReference>
<gene>
    <name evidence="10" type="ORF">M8231_13550</name>
</gene>
<dbReference type="EMBL" id="CP097649">
    <property type="protein sequence ID" value="URI17058.1"/>
    <property type="molecule type" value="Genomic_DNA"/>
</dbReference>
<keyword evidence="4" id="KW-1003">Cell membrane</keyword>
<dbReference type="InterPro" id="IPR036259">
    <property type="entry name" value="MFS_trans_sf"/>
</dbReference>
<keyword evidence="7 8" id="KW-0472">Membrane</keyword>
<evidence type="ECO:0000256" key="5">
    <source>
        <dbReference type="ARBA" id="ARBA00022692"/>
    </source>
</evidence>
<evidence type="ECO:0000256" key="6">
    <source>
        <dbReference type="ARBA" id="ARBA00022989"/>
    </source>
</evidence>
<feature type="transmembrane region" description="Helical" evidence="8">
    <location>
        <begin position="326"/>
        <end position="344"/>
    </location>
</feature>
<dbReference type="Pfam" id="PF07690">
    <property type="entry name" value="MFS_1"/>
    <property type="match status" value="1"/>
</dbReference>
<keyword evidence="5 8" id="KW-0812">Transmembrane</keyword>
<dbReference type="CDD" id="cd17503">
    <property type="entry name" value="MFS_LmrB_MDR_like"/>
    <property type="match status" value="1"/>
</dbReference>